<evidence type="ECO:0000313" key="9">
    <source>
        <dbReference type="EMBL" id="AYU80723.1"/>
    </source>
</evidence>
<dbReference type="EC" id="2.5.1.25" evidence="1"/>
<evidence type="ECO:0000313" key="11">
    <source>
        <dbReference type="EMBL" id="CBZ35953.1"/>
    </source>
</evidence>
<evidence type="ECO:0000256" key="5">
    <source>
        <dbReference type="ARBA" id="ARBA00034489"/>
    </source>
</evidence>
<feature type="region of interest" description="Disordered" evidence="7">
    <location>
        <begin position="340"/>
        <end position="361"/>
    </location>
</feature>
<dbReference type="KEGG" id="ldo:LDBPK_292280"/>
<keyword evidence="3" id="KW-0949">S-adenosyl-L-methionine</keyword>
<organism evidence="9 13">
    <name type="scientific">Leishmania donovani</name>
    <dbReference type="NCBI Taxonomy" id="5661"/>
    <lineage>
        <taxon>Eukaryota</taxon>
        <taxon>Discoba</taxon>
        <taxon>Euglenozoa</taxon>
        <taxon>Kinetoplastea</taxon>
        <taxon>Metakinetoplastina</taxon>
        <taxon>Trypanosomatida</taxon>
        <taxon>Trypanosomatidae</taxon>
        <taxon>Leishmaniinae</taxon>
        <taxon>Leishmania</taxon>
    </lineage>
</organism>
<evidence type="ECO:0000256" key="2">
    <source>
        <dbReference type="ARBA" id="ARBA00022679"/>
    </source>
</evidence>
<feature type="region of interest" description="Disordered" evidence="7">
    <location>
        <begin position="299"/>
        <end position="328"/>
    </location>
</feature>
<dbReference type="GO" id="GO:0008033">
    <property type="term" value="P:tRNA processing"/>
    <property type="evidence" value="ECO:0007669"/>
    <property type="project" value="UniProtKB-KW"/>
</dbReference>
<dbReference type="InterPro" id="IPR039262">
    <property type="entry name" value="DTWD2/TAPT"/>
</dbReference>
<feature type="compositionally biased region" description="Basic and acidic residues" evidence="7">
    <location>
        <begin position="598"/>
        <end position="614"/>
    </location>
</feature>
<name>A0A3Q8IHF3_LEIDO</name>
<evidence type="ECO:0000259" key="8">
    <source>
        <dbReference type="SMART" id="SM01144"/>
    </source>
</evidence>
<keyword evidence="13" id="KW-1185">Reference proteome</keyword>
<dbReference type="SMART" id="SM01144">
    <property type="entry name" value="DTW"/>
    <property type="match status" value="1"/>
</dbReference>
<feature type="region of interest" description="Disordered" evidence="7">
    <location>
        <begin position="576"/>
        <end position="614"/>
    </location>
</feature>
<dbReference type="EMBL" id="CP029528">
    <property type="protein sequence ID" value="AYU80723.1"/>
    <property type="molecule type" value="Genomic_DNA"/>
</dbReference>
<reference evidence="12" key="3">
    <citation type="submission" date="2011-02" db="EMBL/GenBank/DDBJ databases">
        <title>Whole genome sequencing of Leishmania donovani clinical lines reveals dynamic variation related to drug resistance.</title>
        <authorList>
            <person name="Downing T."/>
            <person name="Imamura H."/>
            <person name="Sanders M."/>
            <person name="Decuypere S."/>
            <person name="Hertz-Fowler C."/>
            <person name="Clark T.G."/>
            <person name="Rijal S."/>
            <person name="Sundar S."/>
            <person name="Quail M.A."/>
            <person name="De Doncker S."/>
            <person name="Maes I."/>
            <person name="Vanaerschot M."/>
            <person name="Stark O."/>
            <person name="Schonian G."/>
            <person name="Dujardin J.C."/>
            <person name="Berriman M."/>
        </authorList>
    </citation>
    <scope>NUCLEOTIDE SEQUENCE [LARGE SCALE GENOMIC DNA]</scope>
    <source>
        <strain evidence="12">BPK282A1</strain>
    </source>
</reference>
<dbReference type="RefSeq" id="XP_003862646.1">
    <property type="nucleotide sequence ID" value="XM_003862598.1"/>
</dbReference>
<dbReference type="GeneID" id="13385349"/>
<dbReference type="OrthoDB" id="408541at2759"/>
<reference evidence="11" key="2">
    <citation type="submission" date="2011-01" db="EMBL/GenBank/DDBJ databases">
        <authorList>
            <person name="Zhao B.P."/>
            <person name="Ren Z.A."/>
            <person name="Li C.D."/>
        </authorList>
    </citation>
    <scope>NUCLEOTIDE SEQUENCE</scope>
    <source>
        <strain evidence="11">BPK282A1</strain>
    </source>
</reference>
<comment type="similarity">
    <text evidence="5">Belongs to the TDD superfamily. DTWD2 family.</text>
</comment>
<keyword evidence="2" id="KW-0808">Transferase</keyword>
<evidence type="ECO:0000256" key="3">
    <source>
        <dbReference type="ARBA" id="ARBA00022691"/>
    </source>
</evidence>
<accession>A0A3Q8IHF3</accession>
<dbReference type="GO" id="GO:0016432">
    <property type="term" value="F:tRNA-uridine aminocarboxypropyltransferase activity"/>
    <property type="evidence" value="ECO:0007669"/>
    <property type="project" value="UniProtKB-EC"/>
</dbReference>
<dbReference type="VEuPathDB" id="TriTrypDB:LdCL_290028900"/>
<dbReference type="EMBL" id="LR812649">
    <property type="protein sequence ID" value="CAC5431945.1"/>
    <property type="molecule type" value="Genomic_DNA"/>
</dbReference>
<dbReference type="VEuPathDB" id="TriTrypDB:LdBPK_292280.1"/>
<evidence type="ECO:0000313" key="10">
    <source>
        <dbReference type="EMBL" id="CAC5431945.1"/>
    </source>
</evidence>
<evidence type="ECO:0000256" key="6">
    <source>
        <dbReference type="ARBA" id="ARBA00048718"/>
    </source>
</evidence>
<evidence type="ECO:0000313" key="12">
    <source>
        <dbReference type="Proteomes" id="UP000008980"/>
    </source>
</evidence>
<feature type="domain" description="DTW" evidence="8">
    <location>
        <begin position="179"/>
        <end position="460"/>
    </location>
</feature>
<feature type="compositionally biased region" description="Basic and acidic residues" evidence="7">
    <location>
        <begin position="576"/>
        <end position="585"/>
    </location>
</feature>
<reference evidence="10" key="5">
    <citation type="submission" date="2020-06" db="EMBL/GenBank/DDBJ databases">
        <authorList>
            <person name="Camacho E."/>
            <person name="Gonzalez-de la Fuente S."/>
            <person name="Rastrojo A."/>
            <person name="Peiro-Pastor R."/>
            <person name="Solana JC."/>
            <person name="Tabera L."/>
            <person name="Gamarro F."/>
            <person name="Carrasco-Ramiro F."/>
            <person name="Requena JM."/>
            <person name="Aguado B."/>
        </authorList>
    </citation>
    <scope>NUCLEOTIDE SEQUENCE</scope>
</reference>
<dbReference type="Proteomes" id="UP000274082">
    <property type="component" value="Chromosome 29"/>
</dbReference>
<reference evidence="9 13" key="4">
    <citation type="journal article" date="2018" name="Sci. Rep.">
        <title>A complete Leishmania donovani reference genome identifies novel genetic variations associated with virulence.</title>
        <authorList>
            <person name="Lypaczewski P."/>
            <person name="Hoshizaki J."/>
            <person name="Zhang W.-W."/>
            <person name="McCall L.-I."/>
            <person name="Torcivia-Rodriguez J."/>
            <person name="Simonyan V."/>
            <person name="Kaur A."/>
            <person name="Dewar K."/>
            <person name="Matlashewski G."/>
        </authorList>
    </citation>
    <scope>NUCLEOTIDE SEQUENCE [LARGE SCALE GENOMIC DNA]</scope>
    <source>
        <strain evidence="9 13">LdCL</strain>
    </source>
</reference>
<evidence type="ECO:0000256" key="7">
    <source>
        <dbReference type="SAM" id="MobiDB-lite"/>
    </source>
</evidence>
<proteinExistence type="inferred from homology"/>
<protein>
    <recommendedName>
        <fullName evidence="1">tRNA-uridine aminocarboxypropyltransferase</fullName>
        <ecNumber evidence="1">2.5.1.25</ecNumber>
    </recommendedName>
</protein>
<dbReference type="Pfam" id="PF03942">
    <property type="entry name" value="DTW"/>
    <property type="match status" value="1"/>
</dbReference>
<comment type="catalytic activity">
    <reaction evidence="6">
        <text>a uridine in tRNA + S-adenosyl-L-methionine = a 3-[(3S)-3-amino-3-carboxypropyl]uridine in tRNA + S-methyl-5'-thioadenosine + H(+)</text>
        <dbReference type="Rhea" id="RHEA:62432"/>
        <dbReference type="Rhea" id="RHEA-COMP:13339"/>
        <dbReference type="Rhea" id="RHEA-COMP:16092"/>
        <dbReference type="ChEBI" id="CHEBI:15378"/>
        <dbReference type="ChEBI" id="CHEBI:17509"/>
        <dbReference type="ChEBI" id="CHEBI:59789"/>
        <dbReference type="ChEBI" id="CHEBI:65315"/>
        <dbReference type="ChEBI" id="CHEBI:82930"/>
        <dbReference type="EC" id="2.5.1.25"/>
    </reaction>
</comment>
<accession>E9BL25</accession>
<sequence>MSESLSAASAAVQQIDESLVSSCRATSNPYKRSMLRLLECVGLQHYGTPRATMPPRTSEEAARIAQHLDEVREAVARHQESVRRRSIRINKRKLNSEVVRAMQCAVAASGATKSDGACPTVSNDSAAGSSGRLAELPTIYLSLEESVEWKAFLASVEREDRHAVTVLRRLSVALWRAHQRDLCLWCWFPSEVCMCAELDAYRATLPAAVLDEHVEVTMLLHSEELMRSTNSGHIAAYLLGAPLRVWGLGEDDTYLQQLPPVEHRQAACAAEGPAVVYHVSLYPSSDAVSIHHHIRNAHLFPSRRDHGSSKERGRGEGSTPQEEIDIDGVDRRACANAANQMPRAPAPATENNSEGAAVHPAPPLTVAVSGSHSKRKVHLILLDSTWNQALSLNRHITRSIPRVSLEIADDYESLFQALRKRTRETCVSTLEATSMAVAQCVRAMGYAAEAASTSQTLSDAMKRFVDARCLLKYANAQFSTSGEALEAFCNRRDDARRRDAARRQEVLAAQMQADESARRLRLPPVLNYCYVCDCVIGWHRMTEHVMGRSHRTALERNPSCTPSAVSRRVVVPDFSRPRRLAEKTKGTVNAPRFSGAKAESEHLPDELTQRTGSD</sequence>
<dbReference type="Proteomes" id="UP000008980">
    <property type="component" value="Chromosome 29"/>
</dbReference>
<dbReference type="PANTHER" id="PTHR21392">
    <property type="entry name" value="TRNA-URIDINE AMINOCARBOXYPROPYLTRANSFERASE 2"/>
    <property type="match status" value="1"/>
</dbReference>
<reference evidence="11 12" key="1">
    <citation type="journal article" date="2011" name="Genome Res.">
        <title>Whole genome sequencing of multiple Leishmania donovani clinical isolates provides insights into population structure and mechanisms of drug resistance.</title>
        <authorList>
            <person name="Downing T."/>
            <person name="Imamura H."/>
            <person name="Decuypere S."/>
            <person name="Clark T.G."/>
            <person name="Coombs G.H."/>
            <person name="Cotton J.A."/>
            <person name="Hilley J.D."/>
            <person name="de Doncker S."/>
            <person name="Maes I."/>
            <person name="Mottram J.C."/>
            <person name="Quail M.A."/>
            <person name="Rijal S."/>
            <person name="Sanders M."/>
            <person name="Schonian G."/>
            <person name="Stark O."/>
            <person name="Sundar S."/>
            <person name="Vanaerschot M."/>
            <person name="Hertz-Fowler C."/>
            <person name="Dujardin J.C."/>
            <person name="Berriman M."/>
        </authorList>
    </citation>
    <scope>NUCLEOTIDE SEQUENCE [LARGE SCALE GENOMIC DNA]</scope>
    <source>
        <strain evidence="11 12">BPK282A1</strain>
    </source>
</reference>
<dbReference type="EMBL" id="FR799616">
    <property type="protein sequence ID" value="CBZ35953.1"/>
    <property type="molecule type" value="Genomic_DNA"/>
</dbReference>
<dbReference type="VEuPathDB" id="TriTrypDB:LDHU3_29.3370"/>
<dbReference type="InterPro" id="IPR005636">
    <property type="entry name" value="DTW"/>
</dbReference>
<dbReference type="AlphaFoldDB" id="A0A3Q8IHF3"/>
<keyword evidence="4" id="KW-0819">tRNA processing</keyword>
<dbReference type="OMA" id="LWCWFPR"/>
<dbReference type="PANTHER" id="PTHR21392:SF0">
    <property type="entry name" value="TRNA-URIDINE AMINOCARBOXYPROPYLTRANSFERASE 2"/>
    <property type="match status" value="1"/>
</dbReference>
<evidence type="ECO:0000256" key="4">
    <source>
        <dbReference type="ARBA" id="ARBA00022694"/>
    </source>
</evidence>
<gene>
    <name evidence="11" type="ORF">LDBPK_292280</name>
    <name evidence="9" type="ORF">LdCL_290028900</name>
    <name evidence="10" type="ORF">LDHU3_29.3370</name>
</gene>
<evidence type="ECO:0000256" key="1">
    <source>
        <dbReference type="ARBA" id="ARBA00012386"/>
    </source>
</evidence>
<feature type="compositionally biased region" description="Basic and acidic residues" evidence="7">
    <location>
        <begin position="302"/>
        <end position="315"/>
    </location>
</feature>
<dbReference type="Proteomes" id="UP000601710">
    <property type="component" value="Chromosome 29"/>
</dbReference>
<evidence type="ECO:0000313" key="13">
    <source>
        <dbReference type="Proteomes" id="UP000274082"/>
    </source>
</evidence>